<evidence type="ECO:0000256" key="4">
    <source>
        <dbReference type="ARBA" id="ARBA00019232"/>
    </source>
</evidence>
<feature type="active site" evidence="7">
    <location>
        <position position="94"/>
    </location>
</feature>
<dbReference type="Proteomes" id="UP001253193">
    <property type="component" value="Unassembled WGS sequence"/>
</dbReference>
<evidence type="ECO:0000256" key="2">
    <source>
        <dbReference type="ARBA" id="ARBA00009370"/>
    </source>
</evidence>
<dbReference type="GO" id="GO:0006465">
    <property type="term" value="P:signal peptide processing"/>
    <property type="evidence" value="ECO:0007669"/>
    <property type="project" value="InterPro"/>
</dbReference>
<keyword evidence="6 8" id="KW-0378">Hydrolase</keyword>
<dbReference type="PANTHER" id="PTHR43390">
    <property type="entry name" value="SIGNAL PEPTIDASE I"/>
    <property type="match status" value="1"/>
</dbReference>
<comment type="catalytic activity">
    <reaction evidence="1 8">
        <text>Cleavage of hydrophobic, N-terminal signal or leader sequences from secreted and periplasmic proteins.</text>
        <dbReference type="EC" id="3.4.21.89"/>
    </reaction>
</comment>
<keyword evidence="8" id="KW-1133">Transmembrane helix</keyword>
<reference evidence="10" key="1">
    <citation type="submission" date="2023-06" db="EMBL/GenBank/DDBJ databases">
        <title>Genomic Diversity of Vibrio spp. and Metagenomic Analysis of Pathogens in Florida Gulf Coastal Waters Following Hurricane Ian.</title>
        <authorList>
            <person name="Brumfield K.D."/>
        </authorList>
    </citation>
    <scope>NUCLEOTIDE SEQUENCE</scope>
    <source>
        <strain evidence="10">WBS2B-138</strain>
    </source>
</reference>
<feature type="active site" evidence="7">
    <location>
        <position position="40"/>
    </location>
</feature>
<dbReference type="CDD" id="cd06530">
    <property type="entry name" value="S26_SPase_I"/>
    <property type="match status" value="1"/>
</dbReference>
<comment type="subcellular location">
    <subcellularLocation>
        <location evidence="8">Membrane</location>
        <topology evidence="8">Multi-pass membrane protein</topology>
    </subcellularLocation>
</comment>
<dbReference type="GO" id="GO:0016020">
    <property type="term" value="C:membrane"/>
    <property type="evidence" value="ECO:0007669"/>
    <property type="project" value="UniProtKB-SubCell"/>
</dbReference>
<keyword evidence="5 8" id="KW-0645">Protease</keyword>
<dbReference type="InterPro" id="IPR036286">
    <property type="entry name" value="LexA/Signal_pep-like_sf"/>
</dbReference>
<dbReference type="PRINTS" id="PR00727">
    <property type="entry name" value="LEADERPTASE"/>
</dbReference>
<dbReference type="InterPro" id="IPR019758">
    <property type="entry name" value="Pept_S26A_signal_pept_1_CS"/>
</dbReference>
<dbReference type="NCBIfam" id="TIGR02227">
    <property type="entry name" value="sigpep_I_bact"/>
    <property type="match status" value="1"/>
</dbReference>
<dbReference type="PROSITE" id="PS00501">
    <property type="entry name" value="SPASE_I_1"/>
    <property type="match status" value="1"/>
</dbReference>
<name>A0AAW8Q2R1_VIBPH</name>
<dbReference type="InterPro" id="IPR019756">
    <property type="entry name" value="Pept_S26A_signal_pept_1_Ser-AS"/>
</dbReference>
<dbReference type="PROSITE" id="PS00761">
    <property type="entry name" value="SPASE_I_3"/>
    <property type="match status" value="1"/>
</dbReference>
<comment type="caution">
    <text evidence="8">Lacks conserved residue(s) required for the propagation of feature annotation.</text>
</comment>
<evidence type="ECO:0000313" key="11">
    <source>
        <dbReference type="Proteomes" id="UP001253193"/>
    </source>
</evidence>
<dbReference type="Gene3D" id="2.10.109.10">
    <property type="entry name" value="Umud Fragment, subunit A"/>
    <property type="match status" value="1"/>
</dbReference>
<feature type="domain" description="Peptidase S26" evidence="9">
    <location>
        <begin position="17"/>
        <end position="227"/>
    </location>
</feature>
<dbReference type="InterPro" id="IPR019533">
    <property type="entry name" value="Peptidase_S26"/>
</dbReference>
<keyword evidence="8" id="KW-0472">Membrane</keyword>
<evidence type="ECO:0000313" key="10">
    <source>
        <dbReference type="EMBL" id="MDS1820768.1"/>
    </source>
</evidence>
<dbReference type="EMBL" id="JAUHGG010000003">
    <property type="protein sequence ID" value="MDS1820768.1"/>
    <property type="molecule type" value="Genomic_DNA"/>
</dbReference>
<accession>A0AAW8Q2R1</accession>
<keyword evidence="8" id="KW-0812">Transmembrane</keyword>
<evidence type="ECO:0000256" key="8">
    <source>
        <dbReference type="RuleBase" id="RU362042"/>
    </source>
</evidence>
<feature type="transmembrane region" description="Helical" evidence="8">
    <location>
        <begin position="12"/>
        <end position="36"/>
    </location>
</feature>
<dbReference type="SUPFAM" id="SSF51306">
    <property type="entry name" value="LexA/Signal peptidase"/>
    <property type="match status" value="1"/>
</dbReference>
<dbReference type="PANTHER" id="PTHR43390:SF1">
    <property type="entry name" value="CHLOROPLAST PROCESSING PEPTIDASE"/>
    <property type="match status" value="1"/>
</dbReference>
<evidence type="ECO:0000256" key="1">
    <source>
        <dbReference type="ARBA" id="ARBA00000677"/>
    </source>
</evidence>
<dbReference type="GO" id="GO:0009003">
    <property type="term" value="F:signal peptidase activity"/>
    <property type="evidence" value="ECO:0007669"/>
    <property type="project" value="UniProtKB-EC"/>
</dbReference>
<dbReference type="RefSeq" id="WP_311019546.1">
    <property type="nucleotide sequence ID" value="NZ_JAUHGG010000003.1"/>
</dbReference>
<evidence type="ECO:0000256" key="5">
    <source>
        <dbReference type="ARBA" id="ARBA00022670"/>
    </source>
</evidence>
<dbReference type="EC" id="3.4.21.89" evidence="3 8"/>
<sequence>MKKNKIKGKFKISLSDILLVLAIIVIKGSFIDWYYIPSGSMQPTLKINDRVIVDMDAYDAKVPFTDITLMKKGEPERGDVIIFKEINSKQIYIKRVIGLSGDTIKVDGHNTYINGLKVESEKIGESDQFTKYRQTIEGKSFVAQYDKKLDILSTIISRVKSGLINPETPEVISLLEQRGMLRAGEWVVPEGSVFVMGDNRDHSQDSRFDSVSYISKSVVRGKADFVLANMEPLVVFDTQIPFIPASITDFNREIYSVE</sequence>
<dbReference type="InterPro" id="IPR000223">
    <property type="entry name" value="Pept_S26A_signal_pept_1"/>
</dbReference>
<organism evidence="10 11">
    <name type="scientific">Vibrio parahaemolyticus</name>
    <dbReference type="NCBI Taxonomy" id="670"/>
    <lineage>
        <taxon>Bacteria</taxon>
        <taxon>Pseudomonadati</taxon>
        <taxon>Pseudomonadota</taxon>
        <taxon>Gammaproteobacteria</taxon>
        <taxon>Vibrionales</taxon>
        <taxon>Vibrionaceae</taxon>
        <taxon>Vibrio</taxon>
    </lineage>
</organism>
<dbReference type="AlphaFoldDB" id="A0AAW8Q2R1"/>
<evidence type="ECO:0000259" key="9">
    <source>
        <dbReference type="Pfam" id="PF10502"/>
    </source>
</evidence>
<evidence type="ECO:0000256" key="3">
    <source>
        <dbReference type="ARBA" id="ARBA00013208"/>
    </source>
</evidence>
<comment type="caution">
    <text evidence="10">The sequence shown here is derived from an EMBL/GenBank/DDBJ whole genome shotgun (WGS) entry which is preliminary data.</text>
</comment>
<protein>
    <recommendedName>
        <fullName evidence="4 8">Signal peptidase I</fullName>
        <ecNumber evidence="3 8">3.4.21.89</ecNumber>
    </recommendedName>
</protein>
<proteinExistence type="inferred from homology"/>
<comment type="similarity">
    <text evidence="2 8">Belongs to the peptidase S26 family.</text>
</comment>
<dbReference type="Pfam" id="PF10502">
    <property type="entry name" value="Peptidase_S26"/>
    <property type="match status" value="1"/>
</dbReference>
<dbReference type="GO" id="GO:0004252">
    <property type="term" value="F:serine-type endopeptidase activity"/>
    <property type="evidence" value="ECO:0007669"/>
    <property type="project" value="InterPro"/>
</dbReference>
<evidence type="ECO:0000256" key="7">
    <source>
        <dbReference type="PIRSR" id="PIRSR600223-1"/>
    </source>
</evidence>
<gene>
    <name evidence="10" type="primary">lepB</name>
    <name evidence="10" type="ORF">QX249_08860</name>
</gene>
<evidence type="ECO:0000256" key="6">
    <source>
        <dbReference type="ARBA" id="ARBA00022801"/>
    </source>
</evidence>